<dbReference type="Pfam" id="PF13855">
    <property type="entry name" value="LRR_8"/>
    <property type="match status" value="1"/>
</dbReference>
<sequence>MGHGLSKEQAGLPFAYVRYDSATAELLDPSTPTLASQPPARRPSPPSSSSPRQRSLSSSTRQRPAGPTHSYSLNDLDDILSGRGRGRARPVDFTVPVSSSESDSDEGIEDGEESLEGVQRALQRAEEEADPSLKAITFGQLTSLTTIGLCEQSLAKVSANIALLQMTTTLQLCCNDLTSIPPEVGYMKNLTSLSVAKNRLTTLPDTIGHLTKLTDLNASENLLKSIPSSIRYLLKLTKLDVHQNCLRTVPAELGHLKSLAVLDISDNAHITTIPAEVGRLKFLRKLDMRNCTSLLESFPTGPFPATPPTLKELSARVIVRHQLPILSITQESLKTYLASAHTCSFCGGPYFECFESRGKMVERQPEGPQIPMEYRLCVPHWGTEEERVSMMFCPMPGTAPSSPLVSPKGSPISNPNLSRRRNGGNTLPTSSSSSSLSSLRQASQPQNSTNPYPHAHANMSAEHVLLSSDSGDVGVRGLGMPLMSMPLSALTKSPSLPSLPSAALENRSLKKRLLEKSGMKPRRAISYGVVG</sequence>
<dbReference type="InterPro" id="IPR001611">
    <property type="entry name" value="Leu-rich_rpt"/>
</dbReference>
<feature type="compositionally biased region" description="Low complexity" evidence="3">
    <location>
        <begin position="430"/>
        <end position="439"/>
    </location>
</feature>
<evidence type="ECO:0000313" key="4">
    <source>
        <dbReference type="EMBL" id="KAJ3055996.1"/>
    </source>
</evidence>
<dbReference type="PANTHER" id="PTHR48051">
    <property type="match status" value="1"/>
</dbReference>
<dbReference type="SMART" id="SM00369">
    <property type="entry name" value="LRR_TYP"/>
    <property type="match status" value="4"/>
</dbReference>
<evidence type="ECO:0000313" key="5">
    <source>
        <dbReference type="Proteomes" id="UP001212841"/>
    </source>
</evidence>
<dbReference type="SMART" id="SM00364">
    <property type="entry name" value="LRR_BAC"/>
    <property type="match status" value="3"/>
</dbReference>
<feature type="compositionally biased region" description="Polar residues" evidence="3">
    <location>
        <begin position="440"/>
        <end position="451"/>
    </location>
</feature>
<feature type="region of interest" description="Disordered" evidence="3">
    <location>
        <begin position="399"/>
        <end position="455"/>
    </location>
</feature>
<keyword evidence="2" id="KW-0677">Repeat</keyword>
<dbReference type="PROSITE" id="PS51450">
    <property type="entry name" value="LRR"/>
    <property type="match status" value="1"/>
</dbReference>
<evidence type="ECO:0000256" key="2">
    <source>
        <dbReference type="ARBA" id="ARBA00022737"/>
    </source>
</evidence>
<dbReference type="InterPro" id="IPR003591">
    <property type="entry name" value="Leu-rich_rpt_typical-subtyp"/>
</dbReference>
<name>A0AAD5SI76_9FUNG</name>
<dbReference type="PANTHER" id="PTHR48051:SF1">
    <property type="entry name" value="RAS SUPPRESSOR PROTEIN 1"/>
    <property type="match status" value="1"/>
</dbReference>
<proteinExistence type="predicted"/>
<dbReference type="GO" id="GO:0005737">
    <property type="term" value="C:cytoplasm"/>
    <property type="evidence" value="ECO:0007669"/>
    <property type="project" value="TreeGrafter"/>
</dbReference>
<gene>
    <name evidence="4" type="primary">LRRC63</name>
    <name evidence="4" type="ORF">HK097_008485</name>
</gene>
<feature type="compositionally biased region" description="Low complexity" evidence="3">
    <location>
        <begin position="49"/>
        <end position="64"/>
    </location>
</feature>
<dbReference type="Proteomes" id="UP001212841">
    <property type="component" value="Unassembled WGS sequence"/>
</dbReference>
<dbReference type="AlphaFoldDB" id="A0AAD5SI76"/>
<feature type="region of interest" description="Disordered" evidence="3">
    <location>
        <begin position="27"/>
        <end position="129"/>
    </location>
</feature>
<comment type="caution">
    <text evidence="4">The sequence shown here is derived from an EMBL/GenBank/DDBJ whole genome shotgun (WGS) entry which is preliminary data.</text>
</comment>
<accession>A0AAD5SI76</accession>
<evidence type="ECO:0000256" key="3">
    <source>
        <dbReference type="SAM" id="MobiDB-lite"/>
    </source>
</evidence>
<dbReference type="EMBL" id="JADGJD010000050">
    <property type="protein sequence ID" value="KAJ3055996.1"/>
    <property type="molecule type" value="Genomic_DNA"/>
</dbReference>
<dbReference type="InterPro" id="IPR032675">
    <property type="entry name" value="LRR_dom_sf"/>
</dbReference>
<feature type="compositionally biased region" description="Acidic residues" evidence="3">
    <location>
        <begin position="102"/>
        <end position="115"/>
    </location>
</feature>
<dbReference type="InterPro" id="IPR050216">
    <property type="entry name" value="LRR_domain-containing"/>
</dbReference>
<protein>
    <submittedName>
        <fullName evidence="4">Leucine-rich repeat-containing protein 63</fullName>
    </submittedName>
</protein>
<keyword evidence="5" id="KW-1185">Reference proteome</keyword>
<dbReference type="SUPFAM" id="SSF52058">
    <property type="entry name" value="L domain-like"/>
    <property type="match status" value="1"/>
</dbReference>
<feature type="compositionally biased region" description="Polar residues" evidence="3">
    <location>
        <begin position="411"/>
        <end position="429"/>
    </location>
</feature>
<keyword evidence="1" id="KW-0433">Leucine-rich repeat</keyword>
<dbReference type="Gene3D" id="3.80.10.10">
    <property type="entry name" value="Ribonuclease Inhibitor"/>
    <property type="match status" value="1"/>
</dbReference>
<evidence type="ECO:0000256" key="1">
    <source>
        <dbReference type="ARBA" id="ARBA00022614"/>
    </source>
</evidence>
<organism evidence="4 5">
    <name type="scientific">Rhizophlyctis rosea</name>
    <dbReference type="NCBI Taxonomy" id="64517"/>
    <lineage>
        <taxon>Eukaryota</taxon>
        <taxon>Fungi</taxon>
        <taxon>Fungi incertae sedis</taxon>
        <taxon>Chytridiomycota</taxon>
        <taxon>Chytridiomycota incertae sedis</taxon>
        <taxon>Chytridiomycetes</taxon>
        <taxon>Rhizophlyctidales</taxon>
        <taxon>Rhizophlyctidaceae</taxon>
        <taxon>Rhizophlyctis</taxon>
    </lineage>
</organism>
<reference evidence="4" key="1">
    <citation type="submission" date="2020-05" db="EMBL/GenBank/DDBJ databases">
        <title>Phylogenomic resolution of chytrid fungi.</title>
        <authorList>
            <person name="Stajich J.E."/>
            <person name="Amses K."/>
            <person name="Simmons R."/>
            <person name="Seto K."/>
            <person name="Myers J."/>
            <person name="Bonds A."/>
            <person name="Quandt C.A."/>
            <person name="Barry K."/>
            <person name="Liu P."/>
            <person name="Grigoriev I."/>
            <person name="Longcore J.E."/>
            <person name="James T.Y."/>
        </authorList>
    </citation>
    <scope>NUCLEOTIDE SEQUENCE</scope>
    <source>
        <strain evidence="4">JEL0318</strain>
    </source>
</reference>